<organism evidence="3 4">
    <name type="scientific">Candidatus Zambryskibacteria bacterium RIFOXYD2_FULL_43_10</name>
    <dbReference type="NCBI Taxonomy" id="1802782"/>
    <lineage>
        <taxon>Bacteria</taxon>
        <taxon>Candidatus Zambryskiibacteriota</taxon>
    </lineage>
</organism>
<dbReference type="Proteomes" id="UP000176868">
    <property type="component" value="Unassembled WGS sequence"/>
</dbReference>
<gene>
    <name evidence="3" type="ORF">A2544_01865</name>
</gene>
<sequence length="263" mass="28842">MTFNRQQIQSAYRNLSKEAQSFVISTDTAELIDSTIKELGLTQEQTTVADGEIFNAMLGLQTLDNAIENISESSKRPADELANLKSNLKSNIFINIPQIPVREEKIQPARQDLVDPKEGDNLEETKIEALETARARLEEIKKEAGEARKRVREKAEIMAETYDAQKEALRATEVKPASEIRKERFAKAVEKSSWAKFRGYNYDAASQIRKGKSKKEQLAEAAAALAKEEAEASGEAETPPTTPPPTPPVTPPSTPSAGGATGS</sequence>
<dbReference type="EMBL" id="MHWZ01000013">
    <property type="protein sequence ID" value="OHB17791.1"/>
    <property type="molecule type" value="Genomic_DNA"/>
</dbReference>
<evidence type="ECO:0000256" key="2">
    <source>
        <dbReference type="SAM" id="MobiDB-lite"/>
    </source>
</evidence>
<feature type="region of interest" description="Disordered" evidence="2">
    <location>
        <begin position="219"/>
        <end position="263"/>
    </location>
</feature>
<feature type="coiled-coil region" evidence="1">
    <location>
        <begin position="123"/>
        <end position="172"/>
    </location>
</feature>
<name>A0A1G2V830_9BACT</name>
<evidence type="ECO:0000313" key="3">
    <source>
        <dbReference type="EMBL" id="OHB17791.1"/>
    </source>
</evidence>
<evidence type="ECO:0000313" key="4">
    <source>
        <dbReference type="Proteomes" id="UP000176868"/>
    </source>
</evidence>
<feature type="compositionally biased region" description="Pro residues" evidence="2">
    <location>
        <begin position="240"/>
        <end position="254"/>
    </location>
</feature>
<comment type="caution">
    <text evidence="3">The sequence shown here is derived from an EMBL/GenBank/DDBJ whole genome shotgun (WGS) entry which is preliminary data.</text>
</comment>
<proteinExistence type="predicted"/>
<accession>A0A1G2V830</accession>
<reference evidence="3 4" key="1">
    <citation type="journal article" date="2016" name="Nat. Commun.">
        <title>Thousands of microbial genomes shed light on interconnected biogeochemical processes in an aquifer system.</title>
        <authorList>
            <person name="Anantharaman K."/>
            <person name="Brown C.T."/>
            <person name="Hug L.A."/>
            <person name="Sharon I."/>
            <person name="Castelle C.J."/>
            <person name="Probst A.J."/>
            <person name="Thomas B.C."/>
            <person name="Singh A."/>
            <person name="Wilkins M.J."/>
            <person name="Karaoz U."/>
            <person name="Brodie E.L."/>
            <person name="Williams K.H."/>
            <person name="Hubbard S.S."/>
            <person name="Banfield J.F."/>
        </authorList>
    </citation>
    <scope>NUCLEOTIDE SEQUENCE [LARGE SCALE GENOMIC DNA]</scope>
</reference>
<evidence type="ECO:0000256" key="1">
    <source>
        <dbReference type="SAM" id="Coils"/>
    </source>
</evidence>
<keyword evidence="1" id="KW-0175">Coiled coil</keyword>
<protein>
    <submittedName>
        <fullName evidence="3">Uncharacterized protein</fullName>
    </submittedName>
</protein>
<dbReference type="STRING" id="1802782.A2544_01865"/>
<dbReference type="AlphaFoldDB" id="A0A1G2V830"/>